<evidence type="ECO:0000313" key="1">
    <source>
        <dbReference type="EMBL" id="KAH7961099.1"/>
    </source>
</evidence>
<proteinExistence type="predicted"/>
<dbReference type="EMBL" id="JABSTV010001249">
    <property type="protein sequence ID" value="KAH7961099.1"/>
    <property type="molecule type" value="Genomic_DNA"/>
</dbReference>
<keyword evidence="2" id="KW-1185">Reference proteome</keyword>
<gene>
    <name evidence="1" type="ORF">HPB52_002466</name>
</gene>
<protein>
    <submittedName>
        <fullName evidence="1">Uncharacterized protein</fullName>
    </submittedName>
</protein>
<evidence type="ECO:0000313" key="2">
    <source>
        <dbReference type="Proteomes" id="UP000821837"/>
    </source>
</evidence>
<dbReference type="Proteomes" id="UP000821837">
    <property type="component" value="Chromosome 3"/>
</dbReference>
<comment type="caution">
    <text evidence="1">The sequence shown here is derived from an EMBL/GenBank/DDBJ whole genome shotgun (WGS) entry which is preliminary data.</text>
</comment>
<reference evidence="1" key="1">
    <citation type="journal article" date="2020" name="Cell">
        <title>Large-Scale Comparative Analyses of Tick Genomes Elucidate Their Genetic Diversity and Vector Capacities.</title>
        <authorList>
            <consortium name="Tick Genome and Microbiome Consortium (TIGMIC)"/>
            <person name="Jia N."/>
            <person name="Wang J."/>
            <person name="Shi W."/>
            <person name="Du L."/>
            <person name="Sun Y."/>
            <person name="Zhan W."/>
            <person name="Jiang J.F."/>
            <person name="Wang Q."/>
            <person name="Zhang B."/>
            <person name="Ji P."/>
            <person name="Bell-Sakyi L."/>
            <person name="Cui X.M."/>
            <person name="Yuan T.T."/>
            <person name="Jiang B.G."/>
            <person name="Yang W.F."/>
            <person name="Lam T.T."/>
            <person name="Chang Q.C."/>
            <person name="Ding S.J."/>
            <person name="Wang X.J."/>
            <person name="Zhu J.G."/>
            <person name="Ruan X.D."/>
            <person name="Zhao L."/>
            <person name="Wei J.T."/>
            <person name="Ye R.Z."/>
            <person name="Que T.C."/>
            <person name="Du C.H."/>
            <person name="Zhou Y.H."/>
            <person name="Cheng J.X."/>
            <person name="Dai P.F."/>
            <person name="Guo W.B."/>
            <person name="Han X.H."/>
            <person name="Huang E.J."/>
            <person name="Li L.F."/>
            <person name="Wei W."/>
            <person name="Gao Y.C."/>
            <person name="Liu J.Z."/>
            <person name="Shao H.Z."/>
            <person name="Wang X."/>
            <person name="Wang C.C."/>
            <person name="Yang T.C."/>
            <person name="Huo Q.B."/>
            <person name="Li W."/>
            <person name="Chen H.Y."/>
            <person name="Chen S.E."/>
            <person name="Zhou L.G."/>
            <person name="Ni X.B."/>
            <person name="Tian J.H."/>
            <person name="Sheng Y."/>
            <person name="Liu T."/>
            <person name="Pan Y.S."/>
            <person name="Xia L.Y."/>
            <person name="Li J."/>
            <person name="Zhao F."/>
            <person name="Cao W.C."/>
        </authorList>
    </citation>
    <scope>NUCLEOTIDE SEQUENCE</scope>
    <source>
        <strain evidence="1">Rsan-2018</strain>
    </source>
</reference>
<dbReference type="AlphaFoldDB" id="A0A9D4PYF3"/>
<reference evidence="1" key="2">
    <citation type="submission" date="2021-09" db="EMBL/GenBank/DDBJ databases">
        <authorList>
            <person name="Jia N."/>
            <person name="Wang J."/>
            <person name="Shi W."/>
            <person name="Du L."/>
            <person name="Sun Y."/>
            <person name="Zhan W."/>
            <person name="Jiang J."/>
            <person name="Wang Q."/>
            <person name="Zhang B."/>
            <person name="Ji P."/>
            <person name="Sakyi L.B."/>
            <person name="Cui X."/>
            <person name="Yuan T."/>
            <person name="Jiang B."/>
            <person name="Yang W."/>
            <person name="Lam T.T.-Y."/>
            <person name="Chang Q."/>
            <person name="Ding S."/>
            <person name="Wang X."/>
            <person name="Zhu J."/>
            <person name="Ruan X."/>
            <person name="Zhao L."/>
            <person name="Wei J."/>
            <person name="Que T."/>
            <person name="Du C."/>
            <person name="Cheng J."/>
            <person name="Dai P."/>
            <person name="Han X."/>
            <person name="Huang E."/>
            <person name="Gao Y."/>
            <person name="Liu J."/>
            <person name="Shao H."/>
            <person name="Ye R."/>
            <person name="Li L."/>
            <person name="Wei W."/>
            <person name="Wang X."/>
            <person name="Wang C."/>
            <person name="Huo Q."/>
            <person name="Li W."/>
            <person name="Guo W."/>
            <person name="Chen H."/>
            <person name="Chen S."/>
            <person name="Zhou L."/>
            <person name="Zhou L."/>
            <person name="Ni X."/>
            <person name="Tian J."/>
            <person name="Zhou Y."/>
            <person name="Sheng Y."/>
            <person name="Liu T."/>
            <person name="Pan Y."/>
            <person name="Xia L."/>
            <person name="Li J."/>
            <person name="Zhao F."/>
            <person name="Cao W."/>
        </authorList>
    </citation>
    <scope>NUCLEOTIDE SEQUENCE</scope>
    <source>
        <strain evidence="1">Rsan-2018</strain>
        <tissue evidence="1">Larvae</tissue>
    </source>
</reference>
<organism evidence="1 2">
    <name type="scientific">Rhipicephalus sanguineus</name>
    <name type="common">Brown dog tick</name>
    <name type="synonym">Ixodes sanguineus</name>
    <dbReference type="NCBI Taxonomy" id="34632"/>
    <lineage>
        <taxon>Eukaryota</taxon>
        <taxon>Metazoa</taxon>
        <taxon>Ecdysozoa</taxon>
        <taxon>Arthropoda</taxon>
        <taxon>Chelicerata</taxon>
        <taxon>Arachnida</taxon>
        <taxon>Acari</taxon>
        <taxon>Parasitiformes</taxon>
        <taxon>Ixodida</taxon>
        <taxon>Ixodoidea</taxon>
        <taxon>Ixodidae</taxon>
        <taxon>Rhipicephalinae</taxon>
        <taxon>Rhipicephalus</taxon>
        <taxon>Rhipicephalus</taxon>
    </lineage>
</organism>
<accession>A0A9D4PYF3</accession>
<name>A0A9D4PYF3_RHISA</name>
<sequence>MRLKVSTHTHLADSASTAQFLEHVPEEGLKVCLQLPLIRLEAVITMVLLQRKVAVQATQQQHTASDYSDSDA</sequence>